<accession>A0ABW7Z9Y4</accession>
<proteinExistence type="predicted"/>
<evidence type="ECO:0000313" key="1">
    <source>
        <dbReference type="EMBL" id="MFI6504987.1"/>
    </source>
</evidence>
<protein>
    <submittedName>
        <fullName evidence="1">Uncharacterized protein</fullName>
    </submittedName>
</protein>
<evidence type="ECO:0000313" key="2">
    <source>
        <dbReference type="Proteomes" id="UP001612741"/>
    </source>
</evidence>
<comment type="caution">
    <text evidence="1">The sequence shown here is derived from an EMBL/GenBank/DDBJ whole genome shotgun (WGS) entry which is preliminary data.</text>
</comment>
<dbReference type="EMBL" id="JBITGY010000017">
    <property type="protein sequence ID" value="MFI6504987.1"/>
    <property type="molecule type" value="Genomic_DNA"/>
</dbReference>
<gene>
    <name evidence="1" type="ORF">ACIBG2_46920</name>
</gene>
<reference evidence="1 2" key="1">
    <citation type="submission" date="2024-10" db="EMBL/GenBank/DDBJ databases">
        <title>The Natural Products Discovery Center: Release of the First 8490 Sequenced Strains for Exploring Actinobacteria Biosynthetic Diversity.</title>
        <authorList>
            <person name="Kalkreuter E."/>
            <person name="Kautsar S.A."/>
            <person name="Yang D."/>
            <person name="Bader C.D."/>
            <person name="Teijaro C.N."/>
            <person name="Fluegel L."/>
            <person name="Davis C.M."/>
            <person name="Simpson J.R."/>
            <person name="Lauterbach L."/>
            <person name="Steele A.D."/>
            <person name="Gui C."/>
            <person name="Meng S."/>
            <person name="Li G."/>
            <person name="Viehrig K."/>
            <person name="Ye F."/>
            <person name="Su P."/>
            <person name="Kiefer A.F."/>
            <person name="Nichols A."/>
            <person name="Cepeda A.J."/>
            <person name="Yan W."/>
            <person name="Fan B."/>
            <person name="Jiang Y."/>
            <person name="Adhikari A."/>
            <person name="Zheng C.-J."/>
            <person name="Schuster L."/>
            <person name="Cowan T.M."/>
            <person name="Smanski M.J."/>
            <person name="Chevrette M.G."/>
            <person name="De Carvalho L.P.S."/>
            <person name="Shen B."/>
        </authorList>
    </citation>
    <scope>NUCLEOTIDE SEQUENCE [LARGE SCALE GENOMIC DNA]</scope>
    <source>
        <strain evidence="1 2">NPDC050545</strain>
    </source>
</reference>
<name>A0ABW7Z9Y4_9ACTN</name>
<dbReference type="RefSeq" id="WP_397090977.1">
    <property type="nucleotide sequence ID" value="NZ_JBITGY010000017.1"/>
</dbReference>
<sequence>MDGTRGARLALLSAVLAISLTGFPGNPPGEDVFAKAAGTSHDWWPRYKQIAGQLRARFPREFTGSERAEDGSGVWFGFRGVVPREAVAMAKTLPVRVTFTGDLGYTEEELAAARDIVHKAVLAQPDTVNAASTYDVKTGTVRTWVETTIPPSATAERAAKVARINAISTPGPPGIRIEAALVGRIEINPQGGTSAAISR</sequence>
<keyword evidence="2" id="KW-1185">Reference proteome</keyword>
<dbReference type="Proteomes" id="UP001612741">
    <property type="component" value="Unassembled WGS sequence"/>
</dbReference>
<organism evidence="1 2">
    <name type="scientific">Nonomuraea typhae</name>
    <dbReference type="NCBI Taxonomy" id="2603600"/>
    <lineage>
        <taxon>Bacteria</taxon>
        <taxon>Bacillati</taxon>
        <taxon>Actinomycetota</taxon>
        <taxon>Actinomycetes</taxon>
        <taxon>Streptosporangiales</taxon>
        <taxon>Streptosporangiaceae</taxon>
        <taxon>Nonomuraea</taxon>
    </lineage>
</organism>